<feature type="repeat" description="PPR" evidence="2">
    <location>
        <begin position="138"/>
        <end position="172"/>
    </location>
</feature>
<evidence type="ECO:0000313" key="4">
    <source>
        <dbReference type="EMBL" id="KAF6156284.1"/>
    </source>
</evidence>
<keyword evidence="1" id="KW-0677">Repeat</keyword>
<dbReference type="InterPro" id="IPR002885">
    <property type="entry name" value="PPR_rpt"/>
</dbReference>
<dbReference type="Pfam" id="PF13041">
    <property type="entry name" value="PPR_2"/>
    <property type="match status" value="1"/>
</dbReference>
<gene>
    <name evidence="4" type="ORF">GIB67_008054</name>
</gene>
<dbReference type="InterPro" id="IPR046960">
    <property type="entry name" value="PPR_At4g14850-like_plant"/>
</dbReference>
<evidence type="ECO:0000256" key="1">
    <source>
        <dbReference type="ARBA" id="ARBA00022737"/>
    </source>
</evidence>
<feature type="repeat" description="PPR" evidence="2">
    <location>
        <begin position="191"/>
        <end position="225"/>
    </location>
</feature>
<evidence type="ECO:0000256" key="2">
    <source>
        <dbReference type="PROSITE-ProRule" id="PRU00708"/>
    </source>
</evidence>
<dbReference type="GO" id="GO:0009451">
    <property type="term" value="P:RNA modification"/>
    <property type="evidence" value="ECO:0007669"/>
    <property type="project" value="InterPro"/>
</dbReference>
<name>A0A7J7MN98_9MAGN</name>
<feature type="region of interest" description="Disordered" evidence="3">
    <location>
        <begin position="1"/>
        <end position="25"/>
    </location>
</feature>
<dbReference type="InterPro" id="IPR011990">
    <property type="entry name" value="TPR-like_helical_dom_sf"/>
</dbReference>
<dbReference type="Pfam" id="PF01535">
    <property type="entry name" value="PPR"/>
    <property type="match status" value="2"/>
</dbReference>
<dbReference type="AlphaFoldDB" id="A0A7J7MN98"/>
<dbReference type="NCBIfam" id="TIGR00756">
    <property type="entry name" value="PPR"/>
    <property type="match status" value="1"/>
</dbReference>
<dbReference type="OrthoDB" id="185373at2759"/>
<evidence type="ECO:0008006" key="6">
    <source>
        <dbReference type="Google" id="ProtNLM"/>
    </source>
</evidence>
<dbReference type="GO" id="GO:0003723">
    <property type="term" value="F:RNA binding"/>
    <property type="evidence" value="ECO:0007669"/>
    <property type="project" value="InterPro"/>
</dbReference>
<reference evidence="4 5" key="1">
    <citation type="journal article" date="2020" name="IScience">
        <title>Genome Sequencing of the Endangered Kingdonia uniflora (Circaeasteraceae, Ranunculales) Reveals Potential Mechanisms of Evolutionary Specialization.</title>
        <authorList>
            <person name="Sun Y."/>
            <person name="Deng T."/>
            <person name="Zhang A."/>
            <person name="Moore M.J."/>
            <person name="Landis J.B."/>
            <person name="Lin N."/>
            <person name="Zhang H."/>
            <person name="Zhang X."/>
            <person name="Huang J."/>
            <person name="Zhang X."/>
            <person name="Sun H."/>
            <person name="Wang H."/>
        </authorList>
    </citation>
    <scope>NUCLEOTIDE SEQUENCE [LARGE SCALE GENOMIC DNA]</scope>
    <source>
        <strain evidence="4">TB1705</strain>
        <tissue evidence="4">Leaf</tissue>
    </source>
</reference>
<organism evidence="4 5">
    <name type="scientific">Kingdonia uniflora</name>
    <dbReference type="NCBI Taxonomy" id="39325"/>
    <lineage>
        <taxon>Eukaryota</taxon>
        <taxon>Viridiplantae</taxon>
        <taxon>Streptophyta</taxon>
        <taxon>Embryophyta</taxon>
        <taxon>Tracheophyta</taxon>
        <taxon>Spermatophyta</taxon>
        <taxon>Magnoliopsida</taxon>
        <taxon>Ranunculales</taxon>
        <taxon>Circaeasteraceae</taxon>
        <taxon>Kingdonia</taxon>
    </lineage>
</organism>
<dbReference type="Gene3D" id="1.25.40.10">
    <property type="entry name" value="Tetratricopeptide repeat domain"/>
    <property type="match status" value="2"/>
</dbReference>
<sequence>MENDKSNVEKDRDSSDSESIEKRSVIDKSMNPMHINIDEYEVLMKYMEGLSVSIGRELNLFTVANIEDATVKAITIEGCAHFPSNSLPFEILIHGRSSDFDKMVVKNSMSWNTMTDGYMRNGGVNEGNDLFDRMPVRDKVSWTALISGFVKKDCFKEALDWFIKMHISRVEPNYVTLNTVLAACANLGELGLGIWNLIIVGFVINGHTEEALEHFFSIQKEGFIPNDSFTWALTACSHAELVEKGFQFRSGRLKDAFRMIRSMPMKPNEVILGILLAACNTRRNLSLARKLMGYIVEIDPNYDSNYMLLLNMYATNEKWDNVNKARKKIKALGIEKKP</sequence>
<keyword evidence="5" id="KW-1185">Reference proteome</keyword>
<evidence type="ECO:0000256" key="3">
    <source>
        <dbReference type="SAM" id="MobiDB-lite"/>
    </source>
</evidence>
<evidence type="ECO:0000313" key="5">
    <source>
        <dbReference type="Proteomes" id="UP000541444"/>
    </source>
</evidence>
<proteinExistence type="predicted"/>
<dbReference type="Pfam" id="PF20431">
    <property type="entry name" value="E_motif"/>
    <property type="match status" value="1"/>
</dbReference>
<dbReference type="InterPro" id="IPR046848">
    <property type="entry name" value="E_motif"/>
</dbReference>
<comment type="caution">
    <text evidence="4">The sequence shown here is derived from an EMBL/GenBank/DDBJ whole genome shotgun (WGS) entry which is preliminary data.</text>
</comment>
<feature type="repeat" description="PPR" evidence="2">
    <location>
        <begin position="107"/>
        <end position="137"/>
    </location>
</feature>
<dbReference type="PANTHER" id="PTHR47926:SF510">
    <property type="entry name" value="PENTATRICOPEPTIDE REPEAT-CONTAINING PROTEIN"/>
    <property type="match status" value="1"/>
</dbReference>
<accession>A0A7J7MN98</accession>
<dbReference type="Proteomes" id="UP000541444">
    <property type="component" value="Unassembled WGS sequence"/>
</dbReference>
<dbReference type="EMBL" id="JACGCM010001360">
    <property type="protein sequence ID" value="KAF6156284.1"/>
    <property type="molecule type" value="Genomic_DNA"/>
</dbReference>
<dbReference type="PROSITE" id="PS51375">
    <property type="entry name" value="PPR"/>
    <property type="match status" value="3"/>
</dbReference>
<dbReference type="PANTHER" id="PTHR47926">
    <property type="entry name" value="PENTATRICOPEPTIDE REPEAT-CONTAINING PROTEIN"/>
    <property type="match status" value="1"/>
</dbReference>
<protein>
    <recommendedName>
        <fullName evidence="6">Pentatricopeptide repeat-containing protein</fullName>
    </recommendedName>
</protein>